<evidence type="ECO:0000256" key="2">
    <source>
        <dbReference type="ARBA" id="ARBA00022801"/>
    </source>
</evidence>
<proteinExistence type="predicted"/>
<keyword evidence="2" id="KW-0378">Hydrolase</keyword>
<dbReference type="GO" id="GO:0016787">
    <property type="term" value="F:hydrolase activity"/>
    <property type="evidence" value="ECO:0007669"/>
    <property type="project" value="UniProtKB-KW"/>
</dbReference>
<dbReference type="EMBL" id="AM406670">
    <property type="protein sequence ID" value="CAL92662.1"/>
    <property type="molecule type" value="Genomic_DNA"/>
</dbReference>
<evidence type="ECO:0000259" key="4">
    <source>
        <dbReference type="SMART" id="SM00797"/>
    </source>
</evidence>
<evidence type="ECO:0000256" key="1">
    <source>
        <dbReference type="ARBA" id="ARBA00022741"/>
    </source>
</evidence>
<keyword evidence="6" id="KW-1185">Reference proteome</keyword>
<dbReference type="PANTHER" id="PTHR43309:SF5">
    <property type="entry name" value="5-OXOPROLINASE SUBUNIT C"/>
    <property type="match status" value="1"/>
</dbReference>
<dbReference type="InterPro" id="IPR003778">
    <property type="entry name" value="CT_A_B"/>
</dbReference>
<evidence type="ECO:0000313" key="5">
    <source>
        <dbReference type="EMBL" id="CAL92662.1"/>
    </source>
</evidence>
<dbReference type="SMART" id="SM00797">
    <property type="entry name" value="AHS2"/>
    <property type="match status" value="1"/>
</dbReference>
<dbReference type="eggNOG" id="COG1984">
    <property type="taxonomic scope" value="Bacteria"/>
</dbReference>
<dbReference type="PANTHER" id="PTHR43309">
    <property type="entry name" value="5-OXOPROLINASE SUBUNIT C"/>
    <property type="match status" value="1"/>
</dbReference>
<evidence type="ECO:0000313" key="6">
    <source>
        <dbReference type="Proteomes" id="UP000002588"/>
    </source>
</evidence>
<dbReference type="Proteomes" id="UP000002588">
    <property type="component" value="Chromosome"/>
</dbReference>
<reference evidence="5 6" key="1">
    <citation type="journal article" date="2006" name="Nat. Biotechnol.">
        <title>Complete genome of the mutualistic, N2-fixing grass endophyte Azoarcus sp. strain BH72.</title>
        <authorList>
            <person name="Krause A."/>
            <person name="Ramakumar A."/>
            <person name="Bartels D."/>
            <person name="Battistoni F."/>
            <person name="Bekel T."/>
            <person name="Boch J."/>
            <person name="Boehm M."/>
            <person name="Friedrich F."/>
            <person name="Hurek T."/>
            <person name="Krause L."/>
            <person name="Linke B."/>
            <person name="McHardy A.C."/>
            <person name="Sarkar A."/>
            <person name="Schneiker S."/>
            <person name="Syed A.A."/>
            <person name="Thauer R."/>
            <person name="Vorhoelter F.-J."/>
            <person name="Weidner S."/>
            <person name="Puehler A."/>
            <person name="Reinhold-Hurek B."/>
            <person name="Kaiser O."/>
            <person name="Goesmann A."/>
        </authorList>
    </citation>
    <scope>NUCLEOTIDE SEQUENCE [LARGE SCALE GENOMIC DNA]</scope>
    <source>
        <strain evidence="5 6">BH72</strain>
    </source>
</reference>
<dbReference type="Pfam" id="PF02626">
    <property type="entry name" value="CT_A_B"/>
    <property type="match status" value="1"/>
</dbReference>
<dbReference type="STRING" id="62928.azo0044"/>
<dbReference type="InterPro" id="IPR052708">
    <property type="entry name" value="PxpC"/>
</dbReference>
<sequence length="366" mass="37319">MSAVQLEVLAPGAYASLQDGGRRGYRRIGVPWAGVLDTRLMRIANVLVGNAEGAPVIECFDGGLLLAARGGPLRLAVAGDAVLEIERGGERSALAPWRSLTLGDGELLRLRRMSGGRIAVVAVEGLVLTPVLGSVSTYARAGLGGLDGPLAGRALTTGMLLPAQAARADGERMLPLPPQVDEGPIRVVPGPQADHFSAAAFATLLGEEYRVSAEADRMGLRLEGPALEHAGAREIVSDATVPGAIQVPGNGQPIVLLADAQTAGGYPKIATVIGADLGRLAALRPGQVLRFATVTAGEGEHLARAAEAGTRALLAGVRPLAADGIDLAALQAANLVSGVVHALAAEYRPLTAAADQAAAPTPPEPR</sequence>
<protein>
    <submittedName>
        <fullName evidence="5">Conserved hypothetical urea amidolyase-related protein</fullName>
    </submittedName>
</protein>
<evidence type="ECO:0000256" key="3">
    <source>
        <dbReference type="ARBA" id="ARBA00022840"/>
    </source>
</evidence>
<feature type="domain" description="Carboxyltransferase" evidence="4">
    <location>
        <begin position="27"/>
        <end position="309"/>
    </location>
</feature>
<accession>A1K1F7</accession>
<dbReference type="RefSeq" id="WP_011763781.1">
    <property type="nucleotide sequence ID" value="NC_008702.1"/>
</dbReference>
<gene>
    <name evidence="5" type="ordered locus">azo0044</name>
</gene>
<dbReference type="InterPro" id="IPR029000">
    <property type="entry name" value="Cyclophilin-like_dom_sf"/>
</dbReference>
<dbReference type="KEGG" id="azo:azo0044"/>
<dbReference type="SUPFAM" id="SSF50891">
    <property type="entry name" value="Cyclophilin-like"/>
    <property type="match status" value="1"/>
</dbReference>
<organism evidence="5 6">
    <name type="scientific">Azoarcus sp. (strain BH72)</name>
    <dbReference type="NCBI Taxonomy" id="418699"/>
    <lineage>
        <taxon>Bacteria</taxon>
        <taxon>Pseudomonadati</taxon>
        <taxon>Pseudomonadota</taxon>
        <taxon>Betaproteobacteria</taxon>
        <taxon>Rhodocyclales</taxon>
        <taxon>Zoogloeaceae</taxon>
        <taxon>Azoarcus</taxon>
    </lineage>
</organism>
<dbReference type="AlphaFoldDB" id="A1K1F7"/>
<name>A1K1F7_AZOSB</name>
<dbReference type="GO" id="GO:0005524">
    <property type="term" value="F:ATP binding"/>
    <property type="evidence" value="ECO:0007669"/>
    <property type="project" value="UniProtKB-KW"/>
</dbReference>
<dbReference type="HOGENOM" id="CLU_028967_0_1_4"/>
<keyword evidence="1" id="KW-0547">Nucleotide-binding</keyword>
<dbReference type="Gene3D" id="2.40.100.10">
    <property type="entry name" value="Cyclophilin-like"/>
    <property type="match status" value="1"/>
</dbReference>
<keyword evidence="3" id="KW-0067">ATP-binding</keyword>
<dbReference type="NCBIfam" id="TIGR00724">
    <property type="entry name" value="urea_amlyse_rel"/>
    <property type="match status" value="1"/>
</dbReference>